<dbReference type="InterPro" id="IPR000917">
    <property type="entry name" value="Sulfatase_N"/>
</dbReference>
<feature type="region of interest" description="Disordered" evidence="5">
    <location>
        <begin position="458"/>
        <end position="478"/>
    </location>
</feature>
<keyword evidence="3" id="KW-0378">Hydrolase</keyword>
<evidence type="ECO:0000313" key="7">
    <source>
        <dbReference type="EMBL" id="RLV75543.1"/>
    </source>
</evidence>
<evidence type="ECO:0000256" key="1">
    <source>
        <dbReference type="ARBA" id="ARBA00008779"/>
    </source>
</evidence>
<organism evidence="7 8">
    <name type="scientific">Streptomyces rapamycinicus (strain ATCC 29253 / DSM 41530 / NRRL 5491 / AYB-994)</name>
    <name type="common">Streptomyces hygroscopicus (strain ATCC 29253)</name>
    <dbReference type="NCBI Taxonomy" id="1343740"/>
    <lineage>
        <taxon>Bacteria</taxon>
        <taxon>Bacillati</taxon>
        <taxon>Actinomycetota</taxon>
        <taxon>Actinomycetes</taxon>
        <taxon>Kitasatosporales</taxon>
        <taxon>Streptomycetaceae</taxon>
        <taxon>Streptomyces</taxon>
        <taxon>Streptomyces violaceusniger group</taxon>
    </lineage>
</organism>
<protein>
    <submittedName>
        <fullName evidence="7">Arylsulfatase</fullName>
    </submittedName>
</protein>
<gene>
    <name evidence="7" type="ORF">D3C57_139995</name>
</gene>
<dbReference type="PROSITE" id="PS00149">
    <property type="entry name" value="SULFATASE_2"/>
    <property type="match status" value="1"/>
</dbReference>
<dbReference type="EMBL" id="QYCY01000002">
    <property type="protein sequence ID" value="RLV75543.1"/>
    <property type="molecule type" value="Genomic_DNA"/>
</dbReference>
<dbReference type="Pfam" id="PF00884">
    <property type="entry name" value="Sulfatase"/>
    <property type="match status" value="1"/>
</dbReference>
<dbReference type="Proteomes" id="UP000281594">
    <property type="component" value="Unassembled WGS sequence"/>
</dbReference>
<dbReference type="STRING" id="1343740.M271_03525"/>
<feature type="compositionally biased region" description="Basic and acidic residues" evidence="5">
    <location>
        <begin position="354"/>
        <end position="367"/>
    </location>
</feature>
<evidence type="ECO:0000313" key="8">
    <source>
        <dbReference type="Proteomes" id="UP000281594"/>
    </source>
</evidence>
<dbReference type="PANTHER" id="PTHR42693">
    <property type="entry name" value="ARYLSULFATASE FAMILY MEMBER"/>
    <property type="match status" value="1"/>
</dbReference>
<evidence type="ECO:0000256" key="5">
    <source>
        <dbReference type="SAM" id="MobiDB-lite"/>
    </source>
</evidence>
<evidence type="ECO:0000259" key="6">
    <source>
        <dbReference type="Pfam" id="PF00884"/>
    </source>
</evidence>
<dbReference type="SUPFAM" id="SSF53649">
    <property type="entry name" value="Alkaline phosphatase-like"/>
    <property type="match status" value="1"/>
</dbReference>
<evidence type="ECO:0000256" key="3">
    <source>
        <dbReference type="ARBA" id="ARBA00022801"/>
    </source>
</evidence>
<keyword evidence="4" id="KW-0106">Calcium</keyword>
<feature type="domain" description="Sulfatase N-terminal" evidence="6">
    <location>
        <begin position="17"/>
        <end position="332"/>
    </location>
</feature>
<feature type="region of interest" description="Disordered" evidence="5">
    <location>
        <begin position="348"/>
        <end position="369"/>
    </location>
</feature>
<evidence type="ECO:0000256" key="4">
    <source>
        <dbReference type="ARBA" id="ARBA00022837"/>
    </source>
</evidence>
<dbReference type="Gene3D" id="3.40.720.10">
    <property type="entry name" value="Alkaline Phosphatase, subunit A"/>
    <property type="match status" value="1"/>
</dbReference>
<sequence length="478" mass="52707">MTPSASPSGPATSTRRPNVLVFFTDQQRWDTTGLHGNPLGLTPVLDRLAAEGVSVDRSFTCQPVCAPSRASLQTGQYPTTTGVFRNGLPLPRDTPSLARSFRDAGYATGYIGKWHLAGDHTSGPVPEEDRAGYDHWLAANLLEFTSDAYETTLYDGSGAPHRFGGYRADALGTAAIDFIDRDRDRDRPFFLFLSFLEPHHQNSRDDYPAPTGYRDRYATPWVPSDLAALGGGNWAEHLPGYYGMVRRLDEVLGRVVSALERRGELDETVILFTSDHGCHFKTRNDEYKRSVHDASLRVPTVLRGPGLWGGVRLPELVSHVDLPPTLLRAAGVPVPPEMQGRSLLPLLHGGHGGDGGHDGHNGHGGDRDDAEWPQEVLFQISESEVGRGLRTDRWKYAATAPGADAWNDPRAERYQDAYLYDLHSDPDELINLVADPAYENVLEELRRRLVRRIVDSGEPRPTVTAHEPAPKAVSEDTV</sequence>
<keyword evidence="2" id="KW-0479">Metal-binding</keyword>
<dbReference type="InterPro" id="IPR050738">
    <property type="entry name" value="Sulfatase"/>
</dbReference>
<dbReference type="RefSeq" id="WP_020865737.1">
    <property type="nucleotide sequence ID" value="NC_022785.1"/>
</dbReference>
<comment type="caution">
    <text evidence="7">The sequence shown here is derived from an EMBL/GenBank/DDBJ whole genome shotgun (WGS) entry which is preliminary data.</text>
</comment>
<proteinExistence type="inferred from homology"/>
<dbReference type="HOGENOM" id="CLU_006332_9_3_11"/>
<dbReference type="eggNOG" id="COG3119">
    <property type="taxonomic scope" value="Bacteria"/>
</dbReference>
<dbReference type="KEGG" id="src:M271_03525"/>
<comment type="similarity">
    <text evidence="1">Belongs to the sulfatase family.</text>
</comment>
<dbReference type="InterPro" id="IPR017850">
    <property type="entry name" value="Alkaline_phosphatase_core_sf"/>
</dbReference>
<name>A0A0A0ND14_STRRN</name>
<dbReference type="CDD" id="cd16152">
    <property type="entry name" value="sulfatase_like"/>
    <property type="match status" value="1"/>
</dbReference>
<dbReference type="AlphaFoldDB" id="A0A0A0ND14"/>
<accession>A0A0A0ND14</accession>
<reference evidence="7 8" key="1">
    <citation type="journal article" date="2018" name="J. Biol. Chem.">
        <title>Discovery of the actinoplanic acid pathway in Streptomyces rapamycinicus reveals a genetically conserved synergism with rapamycin.</title>
        <authorList>
            <person name="Mrak P."/>
            <person name="Krastel P."/>
            <person name="Pivk Lukancic P."/>
            <person name="Tao J."/>
            <person name="Pistorius D."/>
            <person name="Moore C.M."/>
        </authorList>
    </citation>
    <scope>NUCLEOTIDE SEQUENCE [LARGE SCALE GENOMIC DNA]</scope>
    <source>
        <strain evidence="7 8">NRRL 5491</strain>
    </source>
</reference>
<evidence type="ECO:0000256" key="2">
    <source>
        <dbReference type="ARBA" id="ARBA00022723"/>
    </source>
</evidence>
<dbReference type="PANTHER" id="PTHR42693:SF53">
    <property type="entry name" value="ENDO-4-O-SULFATASE"/>
    <property type="match status" value="1"/>
</dbReference>
<dbReference type="GO" id="GO:0004065">
    <property type="term" value="F:arylsulfatase activity"/>
    <property type="evidence" value="ECO:0007669"/>
    <property type="project" value="TreeGrafter"/>
</dbReference>
<dbReference type="InterPro" id="IPR024607">
    <property type="entry name" value="Sulfatase_CS"/>
</dbReference>
<dbReference type="GO" id="GO:0046872">
    <property type="term" value="F:metal ion binding"/>
    <property type="evidence" value="ECO:0007669"/>
    <property type="project" value="UniProtKB-KW"/>
</dbReference>